<dbReference type="InterPro" id="IPR010920">
    <property type="entry name" value="LSM_dom_sf"/>
</dbReference>
<dbReference type="CDD" id="cd01717">
    <property type="entry name" value="Sm_B"/>
    <property type="match status" value="1"/>
</dbReference>
<dbReference type="SMART" id="SM00651">
    <property type="entry name" value="Sm"/>
    <property type="match status" value="1"/>
</dbReference>
<accession>A0ABR3CB63</accession>
<feature type="compositionally biased region" description="Gly residues" evidence="11">
    <location>
        <begin position="141"/>
        <end position="156"/>
    </location>
</feature>
<evidence type="ECO:0000313" key="14">
    <source>
        <dbReference type="Proteomes" id="UP001430584"/>
    </source>
</evidence>
<evidence type="ECO:0000256" key="5">
    <source>
        <dbReference type="ARBA" id="ARBA00022664"/>
    </source>
</evidence>
<keyword evidence="6" id="KW-0694">RNA-binding</keyword>
<dbReference type="EMBL" id="JAJVCZ030000007">
    <property type="protein sequence ID" value="KAL0257885.1"/>
    <property type="molecule type" value="Genomic_DNA"/>
</dbReference>
<evidence type="ECO:0000256" key="7">
    <source>
        <dbReference type="ARBA" id="ARBA00023187"/>
    </source>
</evidence>
<gene>
    <name evidence="13" type="primary">smb1</name>
    <name evidence="13" type="ORF">SLS55_007053</name>
</gene>
<dbReference type="Pfam" id="PF01423">
    <property type="entry name" value="LSM"/>
    <property type="match status" value="1"/>
</dbReference>
<comment type="similarity">
    <text evidence="3">Belongs to the snRNP SmB/SmN family.</text>
</comment>
<dbReference type="InterPro" id="IPR047575">
    <property type="entry name" value="Sm"/>
</dbReference>
<evidence type="ECO:0000313" key="13">
    <source>
        <dbReference type="EMBL" id="KAL0257885.1"/>
    </source>
</evidence>
<evidence type="ECO:0000256" key="9">
    <source>
        <dbReference type="ARBA" id="ARBA00023274"/>
    </source>
</evidence>
<keyword evidence="9 13" id="KW-0687">Ribonucleoprotein</keyword>
<dbReference type="PANTHER" id="PTHR10701:SF0">
    <property type="entry name" value="SMALL NUCLEAR RIBONUCLEOPROTEIN-ASSOCIATED PROTEIN B"/>
    <property type="match status" value="1"/>
</dbReference>
<dbReference type="SUPFAM" id="SSF50182">
    <property type="entry name" value="Sm-like ribonucleoproteins"/>
    <property type="match status" value="1"/>
</dbReference>
<reference evidence="13 14" key="1">
    <citation type="submission" date="2024-02" db="EMBL/GenBank/DDBJ databases">
        <title>De novo assembly and annotation of 12 fungi associated with fruit tree decline syndrome in Ontario, Canada.</title>
        <authorList>
            <person name="Sulman M."/>
            <person name="Ellouze W."/>
            <person name="Ilyukhin E."/>
        </authorList>
    </citation>
    <scope>NUCLEOTIDE SEQUENCE [LARGE SCALE GENOMIC DNA]</scope>
    <source>
        <strain evidence="13 14">FDS-637</strain>
    </source>
</reference>
<keyword evidence="4" id="KW-0963">Cytoplasm</keyword>
<proteinExistence type="inferred from homology"/>
<dbReference type="PROSITE" id="PS52002">
    <property type="entry name" value="SM"/>
    <property type="match status" value="1"/>
</dbReference>
<evidence type="ECO:0000256" key="2">
    <source>
        <dbReference type="ARBA" id="ARBA00004496"/>
    </source>
</evidence>
<dbReference type="InterPro" id="IPR050914">
    <property type="entry name" value="snRNP_SmB/NAA38-like"/>
</dbReference>
<dbReference type="InterPro" id="IPR001163">
    <property type="entry name" value="Sm_dom_euk/arc"/>
</dbReference>
<keyword evidence="8" id="KW-0539">Nucleus</keyword>
<evidence type="ECO:0000256" key="4">
    <source>
        <dbReference type="ARBA" id="ARBA00022490"/>
    </source>
</evidence>
<comment type="caution">
    <text evidence="13">The sequence shown here is derived from an EMBL/GenBank/DDBJ whole genome shotgun (WGS) entry which is preliminary data.</text>
</comment>
<evidence type="ECO:0000256" key="1">
    <source>
        <dbReference type="ARBA" id="ARBA00004123"/>
    </source>
</evidence>
<dbReference type="PANTHER" id="PTHR10701">
    <property type="entry name" value="SMALL NUCLEAR RIBONUCLEOPROTEIN-ASSOCIATED PROTEIN B AND N"/>
    <property type="match status" value="1"/>
</dbReference>
<evidence type="ECO:0000256" key="8">
    <source>
        <dbReference type="ARBA" id="ARBA00023242"/>
    </source>
</evidence>
<dbReference type="RefSeq" id="XP_066630914.1">
    <property type="nucleotide sequence ID" value="XM_066778477.1"/>
</dbReference>
<organism evidence="13 14">
    <name type="scientific">Diplodia seriata</name>
    <dbReference type="NCBI Taxonomy" id="420778"/>
    <lineage>
        <taxon>Eukaryota</taxon>
        <taxon>Fungi</taxon>
        <taxon>Dikarya</taxon>
        <taxon>Ascomycota</taxon>
        <taxon>Pezizomycotina</taxon>
        <taxon>Dothideomycetes</taxon>
        <taxon>Dothideomycetes incertae sedis</taxon>
        <taxon>Botryosphaeriales</taxon>
        <taxon>Botryosphaeriaceae</taxon>
        <taxon>Diplodia</taxon>
    </lineage>
</organism>
<protein>
    <recommendedName>
        <fullName evidence="10">Sm protein B</fullName>
    </recommendedName>
</protein>
<evidence type="ECO:0000256" key="10">
    <source>
        <dbReference type="ARBA" id="ARBA00041355"/>
    </source>
</evidence>
<feature type="domain" description="Sm" evidence="12">
    <location>
        <begin position="5"/>
        <end position="97"/>
    </location>
</feature>
<keyword evidence="5" id="KW-0507">mRNA processing</keyword>
<evidence type="ECO:0000256" key="6">
    <source>
        <dbReference type="ARBA" id="ARBA00022884"/>
    </source>
</evidence>
<evidence type="ECO:0000259" key="12">
    <source>
        <dbReference type="PROSITE" id="PS52002"/>
    </source>
</evidence>
<dbReference type="GeneID" id="92011138"/>
<dbReference type="Gene3D" id="2.30.30.100">
    <property type="match status" value="1"/>
</dbReference>
<keyword evidence="7" id="KW-0508">mRNA splicing</keyword>
<dbReference type="Proteomes" id="UP001430584">
    <property type="component" value="Unassembled WGS sequence"/>
</dbReference>
<evidence type="ECO:0000256" key="11">
    <source>
        <dbReference type="SAM" id="MobiDB-lite"/>
    </source>
</evidence>
<keyword evidence="14" id="KW-1185">Reference proteome</keyword>
<evidence type="ECO:0000256" key="3">
    <source>
        <dbReference type="ARBA" id="ARBA00009123"/>
    </source>
</evidence>
<sequence length="245" mass="24700">MAQANKQGKMVNLINYRMRATLNDGRQMAGQMLAFDKHMNLVLADTEEFRRVKRKSTKSQAPGAASAPLVEAEEKRTLGLTIVRGCHIISLSVEGPPPADPSARLGTSAPGGAGAPALPAGPGISRPAGRGLPVGLTGPAAGVGGPGPGGFGGFPPQGGFPPTGAPPGFPGRGGPPGPGAPGFPPAGFPPGGAPRKSRLAGCVTTCLLTKLQRASSRRLASTLDKAVVSLPDMEADKWIAGLGRN</sequence>
<comment type="subcellular location">
    <subcellularLocation>
        <location evidence="2">Cytoplasm</location>
    </subcellularLocation>
    <subcellularLocation>
        <location evidence="1">Nucleus</location>
    </subcellularLocation>
</comment>
<feature type="region of interest" description="Disordered" evidence="11">
    <location>
        <begin position="94"/>
        <end position="196"/>
    </location>
</feature>
<dbReference type="GO" id="GO:1990904">
    <property type="term" value="C:ribonucleoprotein complex"/>
    <property type="evidence" value="ECO:0007669"/>
    <property type="project" value="UniProtKB-KW"/>
</dbReference>
<feature type="compositionally biased region" description="Pro residues" evidence="11">
    <location>
        <begin position="163"/>
        <end position="192"/>
    </location>
</feature>
<name>A0ABR3CB63_9PEZI</name>